<evidence type="ECO:0000256" key="1">
    <source>
        <dbReference type="SAM" id="Coils"/>
    </source>
</evidence>
<dbReference type="Pfam" id="PF13020">
    <property type="entry name" value="NOV_C"/>
    <property type="match status" value="1"/>
</dbReference>
<organism evidence="3">
    <name type="scientific">marine sediment metagenome</name>
    <dbReference type="NCBI Taxonomy" id="412755"/>
    <lineage>
        <taxon>unclassified sequences</taxon>
        <taxon>metagenomes</taxon>
        <taxon>ecological metagenomes</taxon>
    </lineage>
</organism>
<name>X1U697_9ZZZZ</name>
<dbReference type="EMBL" id="BARW01021081">
    <property type="protein sequence ID" value="GAI99151.1"/>
    <property type="molecule type" value="Genomic_DNA"/>
</dbReference>
<dbReference type="InterPro" id="IPR024975">
    <property type="entry name" value="NOV_C"/>
</dbReference>
<protein>
    <recommendedName>
        <fullName evidence="2">Protein NO VEIN C-terminal domain-containing protein</fullName>
    </recommendedName>
</protein>
<comment type="caution">
    <text evidence="3">The sequence shown here is derived from an EMBL/GenBank/DDBJ whole genome shotgun (WGS) entry which is preliminary data.</text>
</comment>
<accession>X1U697</accession>
<feature type="domain" description="Protein NO VEIN C-terminal" evidence="2">
    <location>
        <begin position="97"/>
        <end position="183"/>
    </location>
</feature>
<evidence type="ECO:0000313" key="3">
    <source>
        <dbReference type="EMBL" id="GAI99151.1"/>
    </source>
</evidence>
<reference evidence="3" key="1">
    <citation type="journal article" date="2014" name="Front. Microbiol.">
        <title>High frequency of phylogenetically diverse reductive dehalogenase-homologous genes in deep subseafloor sedimentary metagenomes.</title>
        <authorList>
            <person name="Kawai M."/>
            <person name="Futagami T."/>
            <person name="Toyoda A."/>
            <person name="Takaki Y."/>
            <person name="Nishi S."/>
            <person name="Hori S."/>
            <person name="Arai W."/>
            <person name="Tsubouchi T."/>
            <person name="Morono Y."/>
            <person name="Uchiyama I."/>
            <person name="Ito T."/>
            <person name="Fujiyama A."/>
            <person name="Inagaki F."/>
            <person name="Takami H."/>
        </authorList>
    </citation>
    <scope>NUCLEOTIDE SEQUENCE</scope>
    <source>
        <strain evidence="3">Expedition CK06-06</strain>
    </source>
</reference>
<feature type="non-terminal residue" evidence="3">
    <location>
        <position position="1"/>
    </location>
</feature>
<keyword evidence="1" id="KW-0175">Coiled coil</keyword>
<dbReference type="AlphaFoldDB" id="X1U697"/>
<sequence length="218" mass="25458">QAEIKKKYGIRSLEHMIINLDGDLISLYGRKERGENVDLVIRNKEERKLEYENSLKELKGLLERERNLTMSMPKFRAIIRVRMDSRGQFTMHEDPEVEQIGMETAIKYETEHGRLPEDVSAEDLGFDIRSKDKKGNIRYIEVKARAHEGLISLTPNEWFKAKRFKDEYFLYSVMNARANPVLYIAQDPVNTLDADQKAEVVRYIIHLEEIKSKGEAVN</sequence>
<proteinExistence type="predicted"/>
<gene>
    <name evidence="3" type="ORF">S12H4_35482</name>
</gene>
<feature type="coiled-coil region" evidence="1">
    <location>
        <begin position="41"/>
        <end position="68"/>
    </location>
</feature>
<evidence type="ECO:0000259" key="2">
    <source>
        <dbReference type="Pfam" id="PF13020"/>
    </source>
</evidence>